<proteinExistence type="predicted"/>
<accession>A0A699JW63</accession>
<name>A0A699JW63_TANCI</name>
<organism evidence="2">
    <name type="scientific">Tanacetum cinerariifolium</name>
    <name type="common">Dalmatian daisy</name>
    <name type="synonym">Chrysanthemum cinerariifolium</name>
    <dbReference type="NCBI Taxonomy" id="118510"/>
    <lineage>
        <taxon>Eukaryota</taxon>
        <taxon>Viridiplantae</taxon>
        <taxon>Streptophyta</taxon>
        <taxon>Embryophyta</taxon>
        <taxon>Tracheophyta</taxon>
        <taxon>Spermatophyta</taxon>
        <taxon>Magnoliopsida</taxon>
        <taxon>eudicotyledons</taxon>
        <taxon>Gunneridae</taxon>
        <taxon>Pentapetalae</taxon>
        <taxon>asterids</taxon>
        <taxon>campanulids</taxon>
        <taxon>Asterales</taxon>
        <taxon>Asteraceae</taxon>
        <taxon>Asteroideae</taxon>
        <taxon>Anthemideae</taxon>
        <taxon>Anthemidinae</taxon>
        <taxon>Tanacetum</taxon>
    </lineage>
</organism>
<evidence type="ECO:0000256" key="1">
    <source>
        <dbReference type="SAM" id="MobiDB-lite"/>
    </source>
</evidence>
<comment type="caution">
    <text evidence="2">The sequence shown here is derived from an EMBL/GenBank/DDBJ whole genome shotgun (WGS) entry which is preliminary data.</text>
</comment>
<gene>
    <name evidence="2" type="ORF">Tci_633585</name>
</gene>
<evidence type="ECO:0000313" key="2">
    <source>
        <dbReference type="EMBL" id="GFA61613.1"/>
    </source>
</evidence>
<reference evidence="2" key="1">
    <citation type="journal article" date="2019" name="Sci. Rep.">
        <title>Draft genome of Tanacetum cinerariifolium, the natural source of mosquito coil.</title>
        <authorList>
            <person name="Yamashiro T."/>
            <person name="Shiraishi A."/>
            <person name="Satake H."/>
            <person name="Nakayama K."/>
        </authorList>
    </citation>
    <scope>NUCLEOTIDE SEQUENCE</scope>
</reference>
<dbReference type="AlphaFoldDB" id="A0A699JW63"/>
<feature type="region of interest" description="Disordered" evidence="1">
    <location>
        <begin position="249"/>
        <end position="273"/>
    </location>
</feature>
<sequence length="371" mass="40739">MRLSTNEPISAAASVSDVSAKIPVSALPNTDADDLEEMDLKWQMAMLTVRARRYIQRRGRNLGTNGPTSIGFDMSKVAAEPQRRNVPVETSTSNALVSQCDEEPTNYALMAFTSSSSSFDNEIVSCSKACTKAFATLQSHYDKSDESLPPSPIYDRYRSGDGYHDVPPPYIGTFMPPKPDLVFHNEPDLNETVHTTFNVELSPTKPNNALHVVPTAVITKSKLVPIFAARPVTTAVLKYHVTRPRPAKPIVTKPHLPPIRHINHSPSPKASNFPPKVTAVKAPMVNAAMGNISYLVDFKEFDGVYVAFGGGAKGGKITGNGITRTGKLDFEDVYFVKELQFNLFSVSQMCDKQNSVFFTDSECFVLSPDFK</sequence>
<dbReference type="EMBL" id="BKCJ010455768">
    <property type="protein sequence ID" value="GFA61613.1"/>
    <property type="molecule type" value="Genomic_DNA"/>
</dbReference>
<protein>
    <submittedName>
        <fullName evidence="2">Putative ribonuclease H-like domain-containing protein</fullName>
    </submittedName>
</protein>